<comment type="caution">
    <text evidence="2">The sequence shown here is derived from an EMBL/GenBank/DDBJ whole genome shotgun (WGS) entry which is preliminary data.</text>
</comment>
<evidence type="ECO:0000313" key="2">
    <source>
        <dbReference type="EMBL" id="MDP9820202.1"/>
    </source>
</evidence>
<reference evidence="2 3" key="1">
    <citation type="submission" date="2023-07" db="EMBL/GenBank/DDBJ databases">
        <title>Sequencing the genomes of 1000 actinobacteria strains.</title>
        <authorList>
            <person name="Klenk H.-P."/>
        </authorList>
    </citation>
    <scope>NUCLEOTIDE SEQUENCE [LARGE SCALE GENOMIC DNA]</scope>
    <source>
        <strain evidence="2 3">GD13</strain>
    </source>
</reference>
<dbReference type="InterPro" id="IPR029063">
    <property type="entry name" value="SAM-dependent_MTases_sf"/>
</dbReference>
<dbReference type="Gene3D" id="3.40.50.150">
    <property type="entry name" value="Vaccinia Virus protein VP39"/>
    <property type="match status" value="1"/>
</dbReference>
<dbReference type="Proteomes" id="UP001240447">
    <property type="component" value="Unassembled WGS sequence"/>
</dbReference>
<evidence type="ECO:0000259" key="1">
    <source>
        <dbReference type="Pfam" id="PF08241"/>
    </source>
</evidence>
<dbReference type="PANTHER" id="PTHR43591:SF99">
    <property type="entry name" value="OS06G0646000 PROTEIN"/>
    <property type="match status" value="1"/>
</dbReference>
<dbReference type="RefSeq" id="WP_068119683.1">
    <property type="nucleotide sequence ID" value="NZ_CCXJ01000204.1"/>
</dbReference>
<keyword evidence="3" id="KW-1185">Reference proteome</keyword>
<dbReference type="Pfam" id="PF08241">
    <property type="entry name" value="Methyltransf_11"/>
    <property type="match status" value="1"/>
</dbReference>
<organism evidence="2 3">
    <name type="scientific">Nocardioides massiliensis</name>
    <dbReference type="NCBI Taxonomy" id="1325935"/>
    <lineage>
        <taxon>Bacteria</taxon>
        <taxon>Bacillati</taxon>
        <taxon>Actinomycetota</taxon>
        <taxon>Actinomycetes</taxon>
        <taxon>Propionibacteriales</taxon>
        <taxon>Nocardioidaceae</taxon>
        <taxon>Nocardioides</taxon>
    </lineage>
</organism>
<dbReference type="EMBL" id="JAUSQM010000001">
    <property type="protein sequence ID" value="MDP9820202.1"/>
    <property type="molecule type" value="Genomic_DNA"/>
</dbReference>
<sequence>MTSFVQRVMQNPLLAPVYEHAYRPALALALMGFDFDHVRHEQQHTVEALRLVPGSRVLDVACGPGLFTRRFARAVAPDGLAVGVDLSVPMLTQAVRRSAGVLDAPAYVRGSAHALPFPDAAFDAVSCYAALYLIPDPRRAFAEITRVLRPGGRVALMASAESTYGVVRRVQHAVLPRTGLRMFADDDLTGWLADYGYDEITRERHGVAQYVSGTRC</sequence>
<protein>
    <submittedName>
        <fullName evidence="2">Ubiquinone/menaquinone biosynthesis C-methylase UbiE</fullName>
    </submittedName>
</protein>
<gene>
    <name evidence="2" type="ORF">J2S59_000011</name>
</gene>
<evidence type="ECO:0000313" key="3">
    <source>
        <dbReference type="Proteomes" id="UP001240447"/>
    </source>
</evidence>
<dbReference type="InterPro" id="IPR013216">
    <property type="entry name" value="Methyltransf_11"/>
</dbReference>
<dbReference type="PANTHER" id="PTHR43591">
    <property type="entry name" value="METHYLTRANSFERASE"/>
    <property type="match status" value="1"/>
</dbReference>
<proteinExistence type="predicted"/>
<accession>A0ABT9NIZ6</accession>
<dbReference type="CDD" id="cd02440">
    <property type="entry name" value="AdoMet_MTases"/>
    <property type="match status" value="1"/>
</dbReference>
<name>A0ABT9NIZ6_9ACTN</name>
<dbReference type="SUPFAM" id="SSF53335">
    <property type="entry name" value="S-adenosyl-L-methionine-dependent methyltransferases"/>
    <property type="match status" value="1"/>
</dbReference>
<keyword evidence="2" id="KW-0830">Ubiquinone</keyword>
<feature type="domain" description="Methyltransferase type 11" evidence="1">
    <location>
        <begin position="58"/>
        <end position="155"/>
    </location>
</feature>